<dbReference type="GO" id="GO:0008982">
    <property type="term" value="F:protein-N(PI)-phosphohistidine-sugar phosphotransferase activity"/>
    <property type="evidence" value="ECO:0007669"/>
    <property type="project" value="InterPro"/>
</dbReference>
<organism evidence="15 16">
    <name type="scientific">Listeria immobilis</name>
    <dbReference type="NCBI Taxonomy" id="2713502"/>
    <lineage>
        <taxon>Bacteria</taxon>
        <taxon>Bacillati</taxon>
        <taxon>Bacillota</taxon>
        <taxon>Bacilli</taxon>
        <taxon>Bacillales</taxon>
        <taxon>Listeriaceae</taxon>
        <taxon>Listeria</taxon>
    </lineage>
</organism>
<feature type="transmembrane region" description="Helical" evidence="12">
    <location>
        <begin position="253"/>
        <end position="277"/>
    </location>
</feature>
<feature type="transmembrane region" description="Helical" evidence="12">
    <location>
        <begin position="180"/>
        <end position="198"/>
    </location>
</feature>
<dbReference type="Pfam" id="PF00367">
    <property type="entry name" value="PTS_EIIB"/>
    <property type="match status" value="1"/>
</dbReference>
<evidence type="ECO:0000256" key="9">
    <source>
        <dbReference type="ARBA" id="ARBA00022989"/>
    </source>
</evidence>
<evidence type="ECO:0000313" key="16">
    <source>
        <dbReference type="Proteomes" id="UP000561617"/>
    </source>
</evidence>
<feature type="transmembrane region" description="Helical" evidence="12">
    <location>
        <begin position="213"/>
        <end position="233"/>
    </location>
</feature>
<dbReference type="InterPro" id="IPR036878">
    <property type="entry name" value="Glu_permease_IIB"/>
</dbReference>
<keyword evidence="8" id="KW-0418">Kinase</keyword>
<gene>
    <name evidence="15" type="ORF">HCJ38_01135</name>
</gene>
<dbReference type="Pfam" id="PF02378">
    <property type="entry name" value="PTS_EIIC"/>
    <property type="match status" value="1"/>
</dbReference>
<keyword evidence="7 12" id="KW-0812">Transmembrane</keyword>
<reference evidence="15 16" key="1">
    <citation type="submission" date="2020-03" db="EMBL/GenBank/DDBJ databases">
        <title>Soil Listeria distribution.</title>
        <authorList>
            <person name="Liao J."/>
            <person name="Wiedmann M."/>
        </authorList>
    </citation>
    <scope>NUCLEOTIDE SEQUENCE [LARGE SCALE GENOMIC DNA]</scope>
    <source>
        <strain evidence="15 16">FSL L7-1554</strain>
    </source>
</reference>
<dbReference type="PANTHER" id="PTHR30175">
    <property type="entry name" value="PHOSPHOTRANSFERASE SYSTEM TRANSPORT PROTEIN"/>
    <property type="match status" value="1"/>
</dbReference>
<feature type="transmembrane region" description="Helical" evidence="12">
    <location>
        <begin position="386"/>
        <end position="406"/>
    </location>
</feature>
<evidence type="ECO:0000256" key="6">
    <source>
        <dbReference type="ARBA" id="ARBA00022683"/>
    </source>
</evidence>
<evidence type="ECO:0000256" key="10">
    <source>
        <dbReference type="ARBA" id="ARBA00023136"/>
    </source>
</evidence>
<feature type="transmembrane region" description="Helical" evidence="12">
    <location>
        <begin position="329"/>
        <end position="347"/>
    </location>
</feature>
<dbReference type="InterPro" id="IPR018113">
    <property type="entry name" value="PTrfase_EIIB_Cys"/>
</dbReference>
<dbReference type="InterPro" id="IPR050558">
    <property type="entry name" value="PTS_Sugar-Specific_Components"/>
</dbReference>
<dbReference type="PANTHER" id="PTHR30175:SF1">
    <property type="entry name" value="PTS SYSTEM ARBUTIN-, CELLOBIOSE-, AND SALICIN-SPECIFIC EIIBC COMPONENT-RELATED"/>
    <property type="match status" value="1"/>
</dbReference>
<feature type="transmembrane region" description="Helical" evidence="12">
    <location>
        <begin position="431"/>
        <end position="454"/>
    </location>
</feature>
<dbReference type="GO" id="GO:0009401">
    <property type="term" value="P:phosphoenolpyruvate-dependent sugar phosphotransferase system"/>
    <property type="evidence" value="ECO:0007669"/>
    <property type="project" value="UniProtKB-KW"/>
</dbReference>
<keyword evidence="4" id="KW-0762">Sugar transport</keyword>
<feature type="transmembrane region" description="Helical" evidence="12">
    <location>
        <begin position="147"/>
        <end position="168"/>
    </location>
</feature>
<accession>A0A7X0X4S7</accession>
<sequence>MNTKVLSEKILDNIGGSQNVKNATHCATRLRITVKDETQINKETIDELDGVLGSVNTGGQYQVIIGQNVGRVYEEFSNQLQDTANAGATEVEAISEESSKKSVFSNILDTISGIFTPLLPAITAAAMIKTLLVILDLFHLIDQSGGTYKVLTFAGDTAFYFMPVLVAFSASMKFKLNPYLGALMGLLLIHPSFVTIVADKNPINLFGFLPVTLANYSSTVIPIMLIIWIASYVDRYADKFCPEAVKFFIRPLVTFLVMIPLALVVIGPLGYLVGIGLENVIDAIQAHAIWVLPLIFGALSPIFIMTGMHYAITIPLVLQSISSNGFDMLGIGFLVANIAQGGAAFAVGRYAKATQVKSLAYSSGFTALLGITEPALYGVNLKYKKPFLAVMIAGGISGLLAGILSVKRMTFAPTGLTTLPIFIDPANPWNLIFAILASVLSFILAFILTTAFIYKDNHLQKELGGK</sequence>
<keyword evidence="5" id="KW-0808">Transferase</keyword>
<dbReference type="RefSeq" id="WP_185380455.1">
    <property type="nucleotide sequence ID" value="NZ_JAASTW010000001.1"/>
</dbReference>
<name>A0A7X0X4S7_9LIST</name>
<feature type="domain" description="PTS EIIC type-1" evidence="14">
    <location>
        <begin position="109"/>
        <end position="466"/>
    </location>
</feature>
<dbReference type="GO" id="GO:0016301">
    <property type="term" value="F:kinase activity"/>
    <property type="evidence" value="ECO:0007669"/>
    <property type="project" value="UniProtKB-KW"/>
</dbReference>
<evidence type="ECO:0000256" key="11">
    <source>
        <dbReference type="PROSITE-ProRule" id="PRU00421"/>
    </source>
</evidence>
<feature type="active site" description="Phosphocysteine intermediate; for EIIB activity" evidence="11">
    <location>
        <position position="26"/>
    </location>
</feature>
<evidence type="ECO:0000259" key="14">
    <source>
        <dbReference type="PROSITE" id="PS51103"/>
    </source>
</evidence>
<comment type="caution">
    <text evidence="15">The sequence shown here is derived from an EMBL/GenBank/DDBJ whole genome shotgun (WGS) entry which is preliminary data.</text>
</comment>
<feature type="domain" description="PTS EIIB type-1" evidence="13">
    <location>
        <begin position="4"/>
        <end position="86"/>
    </location>
</feature>
<evidence type="ECO:0000256" key="2">
    <source>
        <dbReference type="ARBA" id="ARBA00022448"/>
    </source>
</evidence>
<keyword evidence="9 12" id="KW-1133">Transmembrane helix</keyword>
<dbReference type="AlphaFoldDB" id="A0A7X0X4S7"/>
<dbReference type="Gene3D" id="3.30.1360.60">
    <property type="entry name" value="Glucose permease domain IIB"/>
    <property type="match status" value="1"/>
</dbReference>
<evidence type="ECO:0000256" key="12">
    <source>
        <dbReference type="SAM" id="Phobius"/>
    </source>
</evidence>
<evidence type="ECO:0000256" key="3">
    <source>
        <dbReference type="ARBA" id="ARBA00022475"/>
    </source>
</evidence>
<dbReference type="FunFam" id="3.30.1360.60:FF:000001">
    <property type="entry name" value="PTS system glucose-specific IIBC component PtsG"/>
    <property type="match status" value="1"/>
</dbReference>
<keyword evidence="3" id="KW-1003">Cell membrane</keyword>
<keyword evidence="2" id="KW-0813">Transport</keyword>
<evidence type="ECO:0000256" key="7">
    <source>
        <dbReference type="ARBA" id="ARBA00022692"/>
    </source>
</evidence>
<dbReference type="PROSITE" id="PS51098">
    <property type="entry name" value="PTS_EIIB_TYPE_1"/>
    <property type="match status" value="1"/>
</dbReference>
<comment type="subcellular location">
    <subcellularLocation>
        <location evidence="1">Cell membrane</location>
        <topology evidence="1">Multi-pass membrane protein</topology>
    </subcellularLocation>
</comment>
<evidence type="ECO:0000313" key="15">
    <source>
        <dbReference type="EMBL" id="MBC1487629.1"/>
    </source>
</evidence>
<evidence type="ECO:0000256" key="5">
    <source>
        <dbReference type="ARBA" id="ARBA00022679"/>
    </source>
</evidence>
<feature type="transmembrane region" description="Helical" evidence="12">
    <location>
        <begin position="118"/>
        <end position="141"/>
    </location>
</feature>
<evidence type="ECO:0000256" key="4">
    <source>
        <dbReference type="ARBA" id="ARBA00022597"/>
    </source>
</evidence>
<feature type="transmembrane region" description="Helical" evidence="12">
    <location>
        <begin position="359"/>
        <end position="379"/>
    </location>
</feature>
<dbReference type="GO" id="GO:0090589">
    <property type="term" value="F:protein-phosphocysteine-trehalose phosphotransferase system transporter activity"/>
    <property type="evidence" value="ECO:0007669"/>
    <property type="project" value="TreeGrafter"/>
</dbReference>
<protein>
    <submittedName>
        <fullName evidence="15">PTS transporter subunit EIIC</fullName>
    </submittedName>
</protein>
<dbReference type="Proteomes" id="UP000561617">
    <property type="component" value="Unassembled WGS sequence"/>
</dbReference>
<proteinExistence type="predicted"/>
<keyword evidence="6" id="KW-0598">Phosphotransferase system</keyword>
<dbReference type="GO" id="GO:0005886">
    <property type="term" value="C:plasma membrane"/>
    <property type="evidence" value="ECO:0007669"/>
    <property type="project" value="UniProtKB-SubCell"/>
</dbReference>
<evidence type="ECO:0000259" key="13">
    <source>
        <dbReference type="PROSITE" id="PS51098"/>
    </source>
</evidence>
<evidence type="ECO:0000256" key="1">
    <source>
        <dbReference type="ARBA" id="ARBA00004651"/>
    </source>
</evidence>
<dbReference type="InterPro" id="IPR013013">
    <property type="entry name" value="PTS_EIIC_1"/>
</dbReference>
<evidence type="ECO:0000256" key="8">
    <source>
        <dbReference type="ARBA" id="ARBA00022777"/>
    </source>
</evidence>
<dbReference type="InterPro" id="IPR001996">
    <property type="entry name" value="PTS_IIB_1"/>
</dbReference>
<dbReference type="PROSITE" id="PS01035">
    <property type="entry name" value="PTS_EIIB_TYPE_1_CYS"/>
    <property type="match status" value="1"/>
</dbReference>
<dbReference type="InterPro" id="IPR003352">
    <property type="entry name" value="PTS_EIIC"/>
</dbReference>
<feature type="transmembrane region" description="Helical" evidence="12">
    <location>
        <begin position="289"/>
        <end position="317"/>
    </location>
</feature>
<dbReference type="GO" id="GO:0015771">
    <property type="term" value="P:trehalose transport"/>
    <property type="evidence" value="ECO:0007669"/>
    <property type="project" value="TreeGrafter"/>
</dbReference>
<dbReference type="SUPFAM" id="SSF55604">
    <property type="entry name" value="Glucose permease domain IIB"/>
    <property type="match status" value="1"/>
</dbReference>
<dbReference type="EMBL" id="JAASTW010000001">
    <property type="protein sequence ID" value="MBC1487629.1"/>
    <property type="molecule type" value="Genomic_DNA"/>
</dbReference>
<dbReference type="PROSITE" id="PS51103">
    <property type="entry name" value="PTS_EIIC_TYPE_1"/>
    <property type="match status" value="1"/>
</dbReference>
<dbReference type="CDD" id="cd00212">
    <property type="entry name" value="PTS_IIB_glc"/>
    <property type="match status" value="1"/>
</dbReference>
<keyword evidence="10 12" id="KW-0472">Membrane</keyword>